<comment type="subcellular location">
    <subcellularLocation>
        <location evidence="2">Cytoplasm</location>
    </subcellularLocation>
</comment>
<dbReference type="PANTHER" id="PTHR33231">
    <property type="entry name" value="30S RIBOSOMAL PROTEIN"/>
    <property type="match status" value="1"/>
</dbReference>
<dbReference type="InterPro" id="IPR034694">
    <property type="entry name" value="HPF_long/plastid"/>
</dbReference>
<evidence type="ECO:0000256" key="1">
    <source>
        <dbReference type="ARBA" id="ARBA00022845"/>
    </source>
</evidence>
<accession>A0ABT4QDC3</accession>
<dbReference type="CDD" id="cd00552">
    <property type="entry name" value="RaiA"/>
    <property type="match status" value="1"/>
</dbReference>
<dbReference type="Gene3D" id="3.30.160.100">
    <property type="entry name" value="Ribosome hibernation promotion factor-like"/>
    <property type="match status" value="1"/>
</dbReference>
<keyword evidence="6" id="KW-1185">Reference proteome</keyword>
<dbReference type="Gene3D" id="3.30.505.50">
    <property type="entry name" value="Sigma 54 modulation/S30EA ribosomal protein, C-terminal domain"/>
    <property type="match status" value="1"/>
</dbReference>
<proteinExistence type="inferred from homology"/>
<gene>
    <name evidence="5" type="primary">raiA</name>
    <name evidence="2" type="synonym">hpf</name>
    <name evidence="5" type="ORF">O9H85_20675</name>
</gene>
<evidence type="ECO:0000313" key="6">
    <source>
        <dbReference type="Proteomes" id="UP001527882"/>
    </source>
</evidence>
<evidence type="ECO:0000256" key="3">
    <source>
        <dbReference type="SAM" id="Coils"/>
    </source>
</evidence>
<dbReference type="Pfam" id="PF16321">
    <property type="entry name" value="Ribosom_S30AE_C"/>
    <property type="match status" value="1"/>
</dbReference>
<dbReference type="RefSeq" id="WP_269883309.1">
    <property type="nucleotide sequence ID" value="NZ_JAQAGZ010000013.1"/>
</dbReference>
<reference evidence="5 6" key="1">
    <citation type="submission" date="2022-12" db="EMBL/GenBank/DDBJ databases">
        <title>Draft genome sequence of Paenibacillus sp. dW9.</title>
        <authorList>
            <person name="Choi E.-W."/>
            <person name="Kim D.-U."/>
        </authorList>
    </citation>
    <scope>NUCLEOTIDE SEQUENCE [LARGE SCALE GENOMIC DNA]</scope>
    <source>
        <strain evidence="6">dW9</strain>
    </source>
</reference>
<dbReference type="InterPro" id="IPR032528">
    <property type="entry name" value="Ribosom_S30AE_C"/>
</dbReference>
<keyword evidence="2" id="KW-0963">Cytoplasm</keyword>
<keyword evidence="1 2" id="KW-0810">Translation regulation</keyword>
<evidence type="ECO:0000259" key="4">
    <source>
        <dbReference type="Pfam" id="PF16321"/>
    </source>
</evidence>
<dbReference type="SUPFAM" id="SSF69754">
    <property type="entry name" value="Ribosome binding protein Y (YfiA homologue)"/>
    <property type="match status" value="1"/>
</dbReference>
<dbReference type="InterPro" id="IPR038416">
    <property type="entry name" value="Ribosom_S30AE_C_sf"/>
</dbReference>
<dbReference type="EMBL" id="JAQAGZ010000013">
    <property type="protein sequence ID" value="MCZ8514792.1"/>
    <property type="molecule type" value="Genomic_DNA"/>
</dbReference>
<dbReference type="Pfam" id="PF02482">
    <property type="entry name" value="Ribosomal_S30AE"/>
    <property type="match status" value="1"/>
</dbReference>
<dbReference type="InterPro" id="IPR036567">
    <property type="entry name" value="RHF-like"/>
</dbReference>
<dbReference type="PANTHER" id="PTHR33231:SF1">
    <property type="entry name" value="30S RIBOSOMAL PROTEIN"/>
    <property type="match status" value="1"/>
</dbReference>
<dbReference type="Proteomes" id="UP001527882">
    <property type="component" value="Unassembled WGS sequence"/>
</dbReference>
<feature type="coiled-coil region" evidence="3">
    <location>
        <begin position="73"/>
        <end position="100"/>
    </location>
</feature>
<dbReference type="NCBIfam" id="TIGR00741">
    <property type="entry name" value="yfiA"/>
    <property type="match status" value="1"/>
</dbReference>
<comment type="similarity">
    <text evidence="2">Belongs to the HPF/YfiA ribosome-associated protein family. Long HPF subfamily.</text>
</comment>
<dbReference type="HAMAP" id="MF_00839">
    <property type="entry name" value="HPF"/>
    <property type="match status" value="1"/>
</dbReference>
<comment type="caution">
    <text evidence="5">The sequence shown here is derived from an EMBL/GenBank/DDBJ whole genome shotgun (WGS) entry which is preliminary data.</text>
</comment>
<evidence type="ECO:0000256" key="2">
    <source>
        <dbReference type="HAMAP-Rule" id="MF_00839"/>
    </source>
</evidence>
<protein>
    <recommendedName>
        <fullName evidence="2">Ribosome hibernation promoting factor</fullName>
        <shortName evidence="2">HPF</shortName>
    </recommendedName>
</protein>
<sequence>MNFIFHNKQMEVTDALKEYAEQKIRRVETIAPVEEAVVTFIVNGHKHDTHKVEVILHLEGGLIRAEERTGDMYASVDEVAEKLERKLRKLKEKLRRRVRRGGLPELALDRLPEEETEPYEIVRVKRVGLKPVDLEEAILEMNLLDHNFHVFINSVTRSTNVVYRRIDGTYGLITS</sequence>
<evidence type="ECO:0000313" key="5">
    <source>
        <dbReference type="EMBL" id="MCZ8514792.1"/>
    </source>
</evidence>
<keyword evidence="3" id="KW-0175">Coiled coil</keyword>
<dbReference type="InterPro" id="IPR050574">
    <property type="entry name" value="HPF/YfiA_ribosome-assoc"/>
</dbReference>
<comment type="subunit">
    <text evidence="2">Interacts with 100S ribosomes.</text>
</comment>
<dbReference type="InterPro" id="IPR003489">
    <property type="entry name" value="RHF/RaiA"/>
</dbReference>
<organism evidence="5 6">
    <name type="scientific">Paenibacillus gyeongsangnamensis</name>
    <dbReference type="NCBI Taxonomy" id="3388067"/>
    <lineage>
        <taxon>Bacteria</taxon>
        <taxon>Bacillati</taxon>
        <taxon>Bacillota</taxon>
        <taxon>Bacilli</taxon>
        <taxon>Bacillales</taxon>
        <taxon>Paenibacillaceae</taxon>
        <taxon>Paenibacillus</taxon>
    </lineage>
</organism>
<feature type="domain" description="Sigma 54 modulation/S30EA ribosomal protein C-terminal" evidence="4">
    <location>
        <begin position="117"/>
        <end position="172"/>
    </location>
</feature>
<comment type="function">
    <text evidence="2">Required for dimerization of active 70S ribosomes into 100S ribosomes in stationary phase; 100S ribosomes are translationally inactive and sometimes present during exponential growth.</text>
</comment>
<name>A0ABT4QDC3_9BACL</name>